<sequence length="276" mass="30686">MNVAPTAAAGIMGEQPPVCVLIPVWKDPEGLARTLATLADDPLPFDVVVIDDGSPEPVACPGFAGPHRVTLLRLPANRGIEHALNAGLEVILARGYRYVARLDCGDIPLAGRLARQVAHLDAHPEIGVLGTWARCVDDAGGYLFTLRLPPDHAGIMRRQRYVPALLHPTVMIRADALRAAGLYSDRYKAAEDYDLFFRVARHYQLANIPEPLTEYIISPNGTTSRKRRRTLTSRLRLQRAHFTWSDPHAWLGVGQTLLFLGLPYGWIISVKRRLWR</sequence>
<evidence type="ECO:0000259" key="5">
    <source>
        <dbReference type="Pfam" id="PF00535"/>
    </source>
</evidence>
<feature type="domain" description="Glycosyltransferase 2-like" evidence="5">
    <location>
        <begin position="19"/>
        <end position="176"/>
    </location>
</feature>
<keyword evidence="2" id="KW-0328">Glycosyltransferase</keyword>
<keyword evidence="4" id="KW-0812">Transmembrane</keyword>
<keyword evidence="4" id="KW-1133">Transmembrane helix</keyword>
<evidence type="ECO:0000256" key="2">
    <source>
        <dbReference type="ARBA" id="ARBA00022676"/>
    </source>
</evidence>
<reference evidence="6 7" key="1">
    <citation type="submission" date="2017-08" db="EMBL/GenBank/DDBJ databases">
        <title>Infants hospitalized years apart are colonized by the same room-sourced microbial strains.</title>
        <authorList>
            <person name="Brooks B."/>
            <person name="Olm M.R."/>
            <person name="Firek B.A."/>
            <person name="Baker R."/>
            <person name="Thomas B.C."/>
            <person name="Morowitz M.J."/>
            <person name="Banfield J.F."/>
        </authorList>
    </citation>
    <scope>NUCLEOTIDE SEQUENCE [LARGE SCALE GENOMIC DNA]</scope>
    <source>
        <strain evidence="6">S2_005_002_R2_34</strain>
    </source>
</reference>
<keyword evidence="3 6" id="KW-0808">Transferase</keyword>
<accession>A0A2W5QH04</accession>
<comment type="similarity">
    <text evidence="1">Belongs to the glycosyltransferase 2 family.</text>
</comment>
<evidence type="ECO:0000256" key="3">
    <source>
        <dbReference type="ARBA" id="ARBA00022679"/>
    </source>
</evidence>
<evidence type="ECO:0000256" key="4">
    <source>
        <dbReference type="SAM" id="Phobius"/>
    </source>
</evidence>
<proteinExistence type="inferred from homology"/>
<dbReference type="SUPFAM" id="SSF53448">
    <property type="entry name" value="Nucleotide-diphospho-sugar transferases"/>
    <property type="match status" value="1"/>
</dbReference>
<dbReference type="GO" id="GO:0016757">
    <property type="term" value="F:glycosyltransferase activity"/>
    <property type="evidence" value="ECO:0007669"/>
    <property type="project" value="UniProtKB-KW"/>
</dbReference>
<evidence type="ECO:0000313" key="7">
    <source>
        <dbReference type="Proteomes" id="UP000249185"/>
    </source>
</evidence>
<evidence type="ECO:0000313" key="6">
    <source>
        <dbReference type="EMBL" id="PZQ50770.1"/>
    </source>
</evidence>
<name>A0A2W5QH04_RHOSU</name>
<dbReference type="Proteomes" id="UP000249185">
    <property type="component" value="Unassembled WGS sequence"/>
</dbReference>
<dbReference type="InterPro" id="IPR001173">
    <property type="entry name" value="Glyco_trans_2-like"/>
</dbReference>
<organism evidence="6 7">
    <name type="scientific">Rhodovulum sulfidophilum</name>
    <name type="common">Rhodobacter sulfidophilus</name>
    <dbReference type="NCBI Taxonomy" id="35806"/>
    <lineage>
        <taxon>Bacteria</taxon>
        <taxon>Pseudomonadati</taxon>
        <taxon>Pseudomonadota</taxon>
        <taxon>Alphaproteobacteria</taxon>
        <taxon>Rhodobacterales</taxon>
        <taxon>Paracoccaceae</taxon>
        <taxon>Rhodovulum</taxon>
    </lineage>
</organism>
<comment type="caution">
    <text evidence="6">The sequence shown here is derived from an EMBL/GenBank/DDBJ whole genome shotgun (WGS) entry which is preliminary data.</text>
</comment>
<dbReference type="InterPro" id="IPR050834">
    <property type="entry name" value="Glycosyltransf_2"/>
</dbReference>
<protein>
    <submittedName>
        <fullName evidence="6">Glycosyl transferase</fullName>
    </submittedName>
</protein>
<dbReference type="PANTHER" id="PTHR43685">
    <property type="entry name" value="GLYCOSYLTRANSFERASE"/>
    <property type="match status" value="1"/>
</dbReference>
<feature type="transmembrane region" description="Helical" evidence="4">
    <location>
        <begin position="249"/>
        <end position="270"/>
    </location>
</feature>
<dbReference type="PANTHER" id="PTHR43685:SF5">
    <property type="entry name" value="GLYCOSYLTRANSFERASE EPSE-RELATED"/>
    <property type="match status" value="1"/>
</dbReference>
<dbReference type="Pfam" id="PF00535">
    <property type="entry name" value="Glycos_transf_2"/>
    <property type="match status" value="1"/>
</dbReference>
<dbReference type="AlphaFoldDB" id="A0A2W5QH04"/>
<keyword evidence="4" id="KW-0472">Membrane</keyword>
<evidence type="ECO:0000256" key="1">
    <source>
        <dbReference type="ARBA" id="ARBA00006739"/>
    </source>
</evidence>
<dbReference type="EMBL" id="QFPW01000003">
    <property type="protein sequence ID" value="PZQ50770.1"/>
    <property type="molecule type" value="Genomic_DNA"/>
</dbReference>
<gene>
    <name evidence="6" type="ORF">DI556_06535</name>
</gene>
<dbReference type="Gene3D" id="3.90.550.10">
    <property type="entry name" value="Spore Coat Polysaccharide Biosynthesis Protein SpsA, Chain A"/>
    <property type="match status" value="1"/>
</dbReference>
<dbReference type="InterPro" id="IPR029044">
    <property type="entry name" value="Nucleotide-diphossugar_trans"/>
</dbReference>